<dbReference type="AlphaFoldDB" id="A0AA86SL51"/>
<dbReference type="Gramene" id="rna-AYBTSS11_LOCUS13622">
    <property type="protein sequence ID" value="CAJ1949240.1"/>
    <property type="gene ID" value="gene-AYBTSS11_LOCUS13622"/>
</dbReference>
<name>A0AA86SL51_9FABA</name>
<reference evidence="1" key="1">
    <citation type="submission" date="2023-10" db="EMBL/GenBank/DDBJ databases">
        <authorList>
            <person name="Domelevo Entfellner J.-B."/>
        </authorList>
    </citation>
    <scope>NUCLEOTIDE SEQUENCE</scope>
</reference>
<proteinExistence type="predicted"/>
<dbReference type="EMBL" id="OY731401">
    <property type="protein sequence ID" value="CAJ1949240.1"/>
    <property type="molecule type" value="Genomic_DNA"/>
</dbReference>
<dbReference type="Proteomes" id="UP001189624">
    <property type="component" value="Chromosome 4"/>
</dbReference>
<sequence length="98" mass="11204">MLSLTIYYSLHPFHYLSATRPDFCVLALSGSVPSLLRSRSLLVACPSVLHSHLSRQRDLHYYILTLSRFSFCASFPGCDSKIWLYELKNSNALYRDDG</sequence>
<evidence type="ECO:0000313" key="1">
    <source>
        <dbReference type="EMBL" id="CAJ1949240.1"/>
    </source>
</evidence>
<protein>
    <submittedName>
        <fullName evidence="1">Uncharacterized protein</fullName>
    </submittedName>
</protein>
<gene>
    <name evidence="1" type="ORF">AYBTSS11_LOCUS13622</name>
</gene>
<keyword evidence="2" id="KW-1185">Reference proteome</keyword>
<organism evidence="1 2">
    <name type="scientific">Sphenostylis stenocarpa</name>
    <dbReference type="NCBI Taxonomy" id="92480"/>
    <lineage>
        <taxon>Eukaryota</taxon>
        <taxon>Viridiplantae</taxon>
        <taxon>Streptophyta</taxon>
        <taxon>Embryophyta</taxon>
        <taxon>Tracheophyta</taxon>
        <taxon>Spermatophyta</taxon>
        <taxon>Magnoliopsida</taxon>
        <taxon>eudicotyledons</taxon>
        <taxon>Gunneridae</taxon>
        <taxon>Pentapetalae</taxon>
        <taxon>rosids</taxon>
        <taxon>fabids</taxon>
        <taxon>Fabales</taxon>
        <taxon>Fabaceae</taxon>
        <taxon>Papilionoideae</taxon>
        <taxon>50 kb inversion clade</taxon>
        <taxon>NPAAA clade</taxon>
        <taxon>indigoferoid/millettioid clade</taxon>
        <taxon>Phaseoleae</taxon>
        <taxon>Sphenostylis</taxon>
    </lineage>
</organism>
<evidence type="ECO:0000313" key="2">
    <source>
        <dbReference type="Proteomes" id="UP001189624"/>
    </source>
</evidence>
<accession>A0AA86SL51</accession>